<evidence type="ECO:0000313" key="1">
    <source>
        <dbReference type="EMBL" id="KAF7814644.1"/>
    </source>
</evidence>
<evidence type="ECO:0000313" key="2">
    <source>
        <dbReference type="Proteomes" id="UP000634136"/>
    </source>
</evidence>
<dbReference type="EMBL" id="JAAIUW010000009">
    <property type="protein sequence ID" value="KAF7814644.1"/>
    <property type="molecule type" value="Genomic_DNA"/>
</dbReference>
<reference evidence="1" key="1">
    <citation type="submission" date="2020-09" db="EMBL/GenBank/DDBJ databases">
        <title>Genome-Enabled Discovery of Anthraquinone Biosynthesis in Senna tora.</title>
        <authorList>
            <person name="Kang S.-H."/>
            <person name="Pandey R.P."/>
            <person name="Lee C.-M."/>
            <person name="Sim J.-S."/>
            <person name="Jeong J.-T."/>
            <person name="Choi B.-S."/>
            <person name="Jung M."/>
            <person name="Ginzburg D."/>
            <person name="Zhao K."/>
            <person name="Won S.Y."/>
            <person name="Oh T.-J."/>
            <person name="Yu Y."/>
            <person name="Kim N.-H."/>
            <person name="Lee O.R."/>
            <person name="Lee T.-H."/>
            <person name="Bashyal P."/>
            <person name="Kim T.-S."/>
            <person name="Lee W.-H."/>
            <person name="Kawkins C."/>
            <person name="Kim C.-K."/>
            <person name="Kim J.S."/>
            <person name="Ahn B.O."/>
            <person name="Rhee S.Y."/>
            <person name="Sohng J.K."/>
        </authorList>
    </citation>
    <scope>NUCLEOTIDE SEQUENCE</scope>
    <source>
        <tissue evidence="1">Leaf</tissue>
    </source>
</reference>
<accession>A0A834T2N0</accession>
<organism evidence="1 2">
    <name type="scientific">Senna tora</name>
    <dbReference type="NCBI Taxonomy" id="362788"/>
    <lineage>
        <taxon>Eukaryota</taxon>
        <taxon>Viridiplantae</taxon>
        <taxon>Streptophyta</taxon>
        <taxon>Embryophyta</taxon>
        <taxon>Tracheophyta</taxon>
        <taxon>Spermatophyta</taxon>
        <taxon>Magnoliopsida</taxon>
        <taxon>eudicotyledons</taxon>
        <taxon>Gunneridae</taxon>
        <taxon>Pentapetalae</taxon>
        <taxon>rosids</taxon>
        <taxon>fabids</taxon>
        <taxon>Fabales</taxon>
        <taxon>Fabaceae</taxon>
        <taxon>Caesalpinioideae</taxon>
        <taxon>Cassia clade</taxon>
        <taxon>Senna</taxon>
    </lineage>
</organism>
<name>A0A834T2N0_9FABA</name>
<proteinExistence type="predicted"/>
<gene>
    <name evidence="1" type="ORF">G2W53_028613</name>
</gene>
<protein>
    <submittedName>
        <fullName evidence="1">Uncharacterized protein</fullName>
    </submittedName>
</protein>
<dbReference type="Proteomes" id="UP000634136">
    <property type="component" value="Unassembled WGS sequence"/>
</dbReference>
<dbReference type="AlphaFoldDB" id="A0A834T2N0"/>
<comment type="caution">
    <text evidence="1">The sequence shown here is derived from an EMBL/GenBank/DDBJ whole genome shotgun (WGS) entry which is preliminary data.</text>
</comment>
<keyword evidence="2" id="KW-1185">Reference proteome</keyword>
<sequence>MLNLSLLSPEFFLRRASRTVICRSNFQERNMEIQGTITGITEVLSRPQSMLYRIAVYAMGLAKACQGFVNGLFNSITIFISILSL</sequence>